<keyword evidence="1" id="KW-0812">Transmembrane</keyword>
<dbReference type="EMBL" id="CP157947">
    <property type="protein sequence ID" value="XBS69964.1"/>
    <property type="molecule type" value="Genomic_DNA"/>
</dbReference>
<accession>A0AAU7QA96</accession>
<keyword evidence="1" id="KW-1133">Transmembrane helix</keyword>
<evidence type="ECO:0000313" key="2">
    <source>
        <dbReference type="EMBL" id="XBS69964.1"/>
    </source>
</evidence>
<evidence type="ECO:0008006" key="3">
    <source>
        <dbReference type="Google" id="ProtNLM"/>
    </source>
</evidence>
<name>A0AAU7QA96_9GAMM</name>
<feature type="transmembrane region" description="Helical" evidence="1">
    <location>
        <begin position="6"/>
        <end position="24"/>
    </location>
</feature>
<keyword evidence="1" id="KW-0472">Membrane</keyword>
<organism evidence="2">
    <name type="scientific">Acerihabitans sp. KWT182</name>
    <dbReference type="NCBI Taxonomy" id="3157919"/>
    <lineage>
        <taxon>Bacteria</taxon>
        <taxon>Pseudomonadati</taxon>
        <taxon>Pseudomonadota</taxon>
        <taxon>Gammaproteobacteria</taxon>
        <taxon>Enterobacterales</taxon>
        <taxon>Pectobacteriaceae</taxon>
        <taxon>Acerihabitans</taxon>
    </lineage>
</organism>
<sequence length="389" mass="43630">MQPWLIAYICILLVGVSVLVMLWGEHINQRPTVILTMVFGIPSLCWGLLVGGRWLFYASQQLFAHYWDERHWQDLRQQTQRGRRSLQILHISFRTAFDDNCSERQLSSLMQNEIALKAQRSWQDKDAVRHSRLLMRIEELTEKEIQRHLRSIVDDLAETMAFLPAETSVFFVFESNTELSNESMDRLWQEACENAGISQPVCRVQGSGLSVIDDWLDNHINESALLVVVALQIHPQDPDMTAESAVGLIFGNRLTQRSLIPLAYLHRPELGQRASLGYSVRQALDWVPLAPESVKHAWLSGVSPQNSEAVMKVLEDVSLDVAHDRGLYDLDSSLGHPGCVAPWLAIAAAAQAAQVTSSSQCMFIGAAPPEAGVWSAVVSPYTTSQEFAR</sequence>
<gene>
    <name evidence="2" type="ORF">ABK905_00940</name>
</gene>
<reference evidence="2" key="1">
    <citation type="submission" date="2024-06" db="EMBL/GenBank/DDBJ databases">
        <authorList>
            <person name="Coelho C."/>
            <person name="Bento M."/>
            <person name="Garcia E."/>
            <person name="Camelo A."/>
            <person name="Brandao I."/>
            <person name="Espirito Santo C."/>
            <person name="Trovao J."/>
            <person name="Verissimo A."/>
            <person name="Costa J."/>
            <person name="Tiago I."/>
        </authorList>
    </citation>
    <scope>NUCLEOTIDE SEQUENCE</scope>
    <source>
        <strain evidence="2">KWT182</strain>
    </source>
</reference>
<protein>
    <recommendedName>
        <fullName evidence="3">Type VI secretion protein</fullName>
    </recommendedName>
</protein>
<dbReference type="AlphaFoldDB" id="A0AAU7QA96"/>
<evidence type="ECO:0000256" key="1">
    <source>
        <dbReference type="SAM" id="Phobius"/>
    </source>
</evidence>
<proteinExistence type="predicted"/>
<feature type="transmembrane region" description="Helical" evidence="1">
    <location>
        <begin position="33"/>
        <end position="56"/>
    </location>
</feature>